<evidence type="ECO:0000259" key="2">
    <source>
        <dbReference type="Pfam" id="PF01266"/>
    </source>
</evidence>
<sequence>MEGADHFDVLVVGAGCAGLTTADVLSELGAKVLLIEQGDKIAPGPSTRNGGYVHGGGFHAAVIDDPIRAARTAQRCREGCEFYRTHHWTAIHHNAAPVRLLVRDKVLADRALERWASFQIEAIPLSSAQLANPEFEFRGNATVAAYVKDLPINYAMVYQKLLSRMLHRGVTTWVGHRLSSYVDGIATITVAGETKRVRVKQVVYCAGFETKGLLERNRDRWSSLGDTTVKLWKSHVVLTKRFTKFGYMIVDPGDVSVMPQGDYCVVCQSQEDLEIEAPNYDQVPSTVAGIKDRLNTTYNVPHFAAYQSNACLKPSIHVSSAGPRSVDVHVIELSENEILALPGKATEAPLMAAEVAAKLQAMLTYSITKRPGDTYSW</sequence>
<accession>A0A432NW93</accession>
<proteinExistence type="predicted"/>
<dbReference type="GO" id="GO:0005737">
    <property type="term" value="C:cytoplasm"/>
    <property type="evidence" value="ECO:0007669"/>
    <property type="project" value="TreeGrafter"/>
</dbReference>
<gene>
    <name evidence="3" type="ORF">CO662_06895</name>
    <name evidence="4" type="ORF">EEQ99_00085</name>
</gene>
<dbReference type="GeneID" id="75216920"/>
<reference evidence="4" key="3">
    <citation type="submission" date="2018-11" db="EMBL/GenBank/DDBJ databases">
        <authorList>
            <person name="Huo Y."/>
        </authorList>
    </citation>
    <scope>NUCLEOTIDE SEQUENCE</scope>
    <source>
        <strain evidence="4">CCBAU 23252</strain>
    </source>
</reference>
<dbReference type="EMBL" id="NWSL01000002">
    <property type="protein sequence ID" value="PDS53230.1"/>
    <property type="molecule type" value="Genomic_DNA"/>
</dbReference>
<dbReference type="Proteomes" id="UP000273611">
    <property type="component" value="Unassembled WGS sequence"/>
</dbReference>
<dbReference type="Pfam" id="PF01266">
    <property type="entry name" value="DAO"/>
    <property type="match status" value="1"/>
</dbReference>
<dbReference type="PRINTS" id="PR00420">
    <property type="entry name" value="RNGMNOXGNASE"/>
</dbReference>
<dbReference type="Gene3D" id="3.50.50.60">
    <property type="entry name" value="FAD/NAD(P)-binding domain"/>
    <property type="match status" value="1"/>
</dbReference>
<dbReference type="Gene3D" id="3.30.9.10">
    <property type="entry name" value="D-Amino Acid Oxidase, subunit A, domain 2"/>
    <property type="match status" value="1"/>
</dbReference>
<evidence type="ECO:0000256" key="1">
    <source>
        <dbReference type="ARBA" id="ARBA00023002"/>
    </source>
</evidence>
<dbReference type="RefSeq" id="WP_097542640.1">
    <property type="nucleotide sequence ID" value="NZ_BMFI01000003.1"/>
</dbReference>
<dbReference type="InterPro" id="IPR006076">
    <property type="entry name" value="FAD-dep_OxRdtase"/>
</dbReference>
<name>A0A432NW93_9HYPH</name>
<dbReference type="InterPro" id="IPR036188">
    <property type="entry name" value="FAD/NAD-bd_sf"/>
</dbReference>
<evidence type="ECO:0000313" key="4">
    <source>
        <dbReference type="EMBL" id="RUM04010.1"/>
    </source>
</evidence>
<dbReference type="AlphaFoldDB" id="A0A432NW93"/>
<dbReference type="SUPFAM" id="SSF51905">
    <property type="entry name" value="FAD/NAD(P)-binding domain"/>
    <property type="match status" value="1"/>
</dbReference>
<dbReference type="PANTHER" id="PTHR13847:SF287">
    <property type="entry name" value="FAD-DEPENDENT OXIDOREDUCTASE DOMAIN-CONTAINING PROTEIN 1"/>
    <property type="match status" value="1"/>
</dbReference>
<dbReference type="EMBL" id="RIBW01000001">
    <property type="protein sequence ID" value="RUM04010.1"/>
    <property type="molecule type" value="Genomic_DNA"/>
</dbReference>
<reference evidence="3 5" key="2">
    <citation type="submission" date="2017-09" db="EMBL/GenBank/DDBJ databases">
        <title>Comparative genomics of rhizobia isolated from Phaseolus vulgaris in China.</title>
        <authorList>
            <person name="Tong W."/>
        </authorList>
    </citation>
    <scope>NUCLEOTIDE SEQUENCE [LARGE SCALE GENOMIC DNA]</scope>
    <source>
        <strain evidence="3 5">Y27</strain>
    </source>
</reference>
<comment type="caution">
    <text evidence="4">The sequence shown here is derived from an EMBL/GenBank/DDBJ whole genome shotgun (WGS) entry which is preliminary data.</text>
</comment>
<dbReference type="Proteomes" id="UP000219972">
    <property type="component" value="Unassembled WGS sequence"/>
</dbReference>
<evidence type="ECO:0000313" key="3">
    <source>
        <dbReference type="EMBL" id="PDS53230.1"/>
    </source>
</evidence>
<dbReference type="PANTHER" id="PTHR13847">
    <property type="entry name" value="SARCOSINE DEHYDROGENASE-RELATED"/>
    <property type="match status" value="1"/>
</dbReference>
<reference evidence="4 6" key="1">
    <citation type="journal article" date="2015" name="Int. J. Syst. Evol. Microbiol.">
        <title>Rhizobium anhuiense sp. nov., isolated from effective nodules of Vicia faba and Pisum sativum.</title>
        <authorList>
            <person name="Zhang Y.J."/>
            <person name="Zheng W.T."/>
            <person name="Everall I."/>
            <person name="Young J.P."/>
            <person name="Zhang X.X."/>
            <person name="Tian C.F."/>
            <person name="Sui X.H."/>
            <person name="Wang E.T."/>
            <person name="Chen W.X."/>
        </authorList>
    </citation>
    <scope>NUCLEOTIDE SEQUENCE [LARGE SCALE GENOMIC DNA]</scope>
    <source>
        <strain evidence="4 6">CCBAU 23252</strain>
    </source>
</reference>
<keyword evidence="1" id="KW-0560">Oxidoreductase</keyword>
<dbReference type="GO" id="GO:0016491">
    <property type="term" value="F:oxidoreductase activity"/>
    <property type="evidence" value="ECO:0007669"/>
    <property type="project" value="UniProtKB-KW"/>
</dbReference>
<protein>
    <submittedName>
        <fullName evidence="4">FAD-binding oxidoreductase</fullName>
    </submittedName>
</protein>
<organism evidence="4 6">
    <name type="scientific">Rhizobium anhuiense</name>
    <dbReference type="NCBI Taxonomy" id="1184720"/>
    <lineage>
        <taxon>Bacteria</taxon>
        <taxon>Pseudomonadati</taxon>
        <taxon>Pseudomonadota</taxon>
        <taxon>Alphaproteobacteria</taxon>
        <taxon>Hyphomicrobiales</taxon>
        <taxon>Rhizobiaceae</taxon>
        <taxon>Rhizobium/Agrobacterium group</taxon>
        <taxon>Rhizobium</taxon>
    </lineage>
</organism>
<evidence type="ECO:0000313" key="5">
    <source>
        <dbReference type="Proteomes" id="UP000219972"/>
    </source>
</evidence>
<feature type="domain" description="FAD dependent oxidoreductase" evidence="2">
    <location>
        <begin position="8"/>
        <end position="276"/>
    </location>
</feature>
<evidence type="ECO:0000313" key="6">
    <source>
        <dbReference type="Proteomes" id="UP000273611"/>
    </source>
</evidence>
<keyword evidence="5" id="KW-1185">Reference proteome</keyword>